<comment type="caution">
    <text evidence="2">The sequence shown here is derived from an EMBL/GenBank/DDBJ whole genome shotgun (WGS) entry which is preliminary data.</text>
</comment>
<reference evidence="2" key="2">
    <citation type="journal article" date="2023" name="Plants (Basel)">
        <title>Annotation of the Turnera subulata (Passifloraceae) Draft Genome Reveals the S-Locus Evolved after the Divergence of Turneroideae from Passifloroideae in a Stepwise Manner.</title>
        <authorList>
            <person name="Henning P.M."/>
            <person name="Roalson E.H."/>
            <person name="Mir W."/>
            <person name="McCubbin A.G."/>
            <person name="Shore J.S."/>
        </authorList>
    </citation>
    <scope>NUCLEOTIDE SEQUENCE</scope>
    <source>
        <strain evidence="2">F60SS</strain>
    </source>
</reference>
<feature type="region of interest" description="Disordered" evidence="1">
    <location>
        <begin position="16"/>
        <end position="65"/>
    </location>
</feature>
<dbReference type="PANTHER" id="PTHR34464">
    <property type="entry name" value="OS09G0376300 PROTEIN"/>
    <property type="match status" value="1"/>
</dbReference>
<reference evidence="2" key="1">
    <citation type="submission" date="2022-02" db="EMBL/GenBank/DDBJ databases">
        <authorList>
            <person name="Henning P.M."/>
            <person name="McCubbin A.G."/>
            <person name="Shore J.S."/>
        </authorList>
    </citation>
    <scope>NUCLEOTIDE SEQUENCE</scope>
    <source>
        <strain evidence="2">F60SS</strain>
        <tissue evidence="2">Leaves</tissue>
    </source>
</reference>
<accession>A0A9Q0FM50</accession>
<dbReference type="OrthoDB" id="686813at2759"/>
<evidence type="ECO:0000313" key="3">
    <source>
        <dbReference type="Proteomes" id="UP001141552"/>
    </source>
</evidence>
<keyword evidence="3" id="KW-1185">Reference proteome</keyword>
<dbReference type="PANTHER" id="PTHR34464:SF5">
    <property type="match status" value="1"/>
</dbReference>
<proteinExistence type="predicted"/>
<name>A0A9Q0FM50_9ROSI</name>
<protein>
    <submittedName>
        <fullName evidence="2">Uncharacterized protein</fullName>
    </submittedName>
</protein>
<dbReference type="AlphaFoldDB" id="A0A9Q0FM50"/>
<dbReference type="EMBL" id="JAKUCV010005064">
    <property type="protein sequence ID" value="KAJ4832851.1"/>
    <property type="molecule type" value="Genomic_DNA"/>
</dbReference>
<gene>
    <name evidence="2" type="ORF">Tsubulata_001936</name>
</gene>
<sequence length="179" mass="19877">MAVTFTNISWWLWSGKQKEPGISNGSSSNGRADSDFSDSDNLKFPLAQGPNMASSSRRVKPKWRSREERKIDREYDVVLVPSDGGCVSGSESDDSDYSIGWLEPHGSEFQSDDDTDNSFAVLVPCYGRVQERAFENSKNNMFGAIVNIRGDGYSDGKSFASLYFLSFLFCCCRVICLAV</sequence>
<dbReference type="Proteomes" id="UP001141552">
    <property type="component" value="Unassembled WGS sequence"/>
</dbReference>
<evidence type="ECO:0000313" key="2">
    <source>
        <dbReference type="EMBL" id="KAJ4832851.1"/>
    </source>
</evidence>
<evidence type="ECO:0000256" key="1">
    <source>
        <dbReference type="SAM" id="MobiDB-lite"/>
    </source>
</evidence>
<organism evidence="2 3">
    <name type="scientific">Turnera subulata</name>
    <dbReference type="NCBI Taxonomy" id="218843"/>
    <lineage>
        <taxon>Eukaryota</taxon>
        <taxon>Viridiplantae</taxon>
        <taxon>Streptophyta</taxon>
        <taxon>Embryophyta</taxon>
        <taxon>Tracheophyta</taxon>
        <taxon>Spermatophyta</taxon>
        <taxon>Magnoliopsida</taxon>
        <taxon>eudicotyledons</taxon>
        <taxon>Gunneridae</taxon>
        <taxon>Pentapetalae</taxon>
        <taxon>rosids</taxon>
        <taxon>fabids</taxon>
        <taxon>Malpighiales</taxon>
        <taxon>Passifloraceae</taxon>
        <taxon>Turnera</taxon>
    </lineage>
</organism>